<dbReference type="EMBL" id="JASCZI010216826">
    <property type="protein sequence ID" value="MED6202777.1"/>
    <property type="molecule type" value="Genomic_DNA"/>
</dbReference>
<keyword evidence="1" id="KW-0175">Coiled coil</keyword>
<feature type="region of interest" description="Disordered" evidence="2">
    <location>
        <begin position="218"/>
        <end position="298"/>
    </location>
</feature>
<dbReference type="Proteomes" id="UP001341840">
    <property type="component" value="Unassembled WGS sequence"/>
</dbReference>
<accession>A0ABU6XYI4</accession>
<feature type="coiled-coil region" evidence="1">
    <location>
        <begin position="1"/>
        <end position="35"/>
    </location>
</feature>
<evidence type="ECO:0000313" key="3">
    <source>
        <dbReference type="EMBL" id="MED6202777.1"/>
    </source>
</evidence>
<evidence type="ECO:0000256" key="1">
    <source>
        <dbReference type="SAM" id="Coils"/>
    </source>
</evidence>
<reference evidence="3 4" key="1">
    <citation type="journal article" date="2023" name="Plants (Basel)">
        <title>Bridging the Gap: Combining Genomics and Transcriptomics Approaches to Understand Stylosanthes scabra, an Orphan Legume from the Brazilian Caatinga.</title>
        <authorList>
            <person name="Ferreira-Neto J.R.C."/>
            <person name="da Silva M.D."/>
            <person name="Binneck E."/>
            <person name="de Melo N.F."/>
            <person name="da Silva R.H."/>
            <person name="de Melo A.L.T.M."/>
            <person name="Pandolfi V."/>
            <person name="Bustamante F.O."/>
            <person name="Brasileiro-Vidal A.C."/>
            <person name="Benko-Iseppon A.M."/>
        </authorList>
    </citation>
    <scope>NUCLEOTIDE SEQUENCE [LARGE SCALE GENOMIC DNA]</scope>
    <source>
        <tissue evidence="3">Leaves</tissue>
    </source>
</reference>
<sequence length="313" mass="35592">MDETRAVLRNQEASIRNLEVQVGQIAKQLNQIAEKSSSILPSDTIINPRQECRQECKAIQVIKVEEAPEVQVEVPKEKPEIIAEIKRQEDDHHPPQSLKKHTRSSSKFLEVLACLEVNIPLLKHLKDTPEYVKSMKELLLKKKTVKKGNTVLGIKEMKPTKVTLQMADKSVQYAQGIVENVLVKINSIAQATTKPLDITTPRQECKVITLRSGKSIEIPNQESAEDSYSPPFKEKKKKEPIAFMPKPPYPQRLKAENKNKDPKKESKEERDATNDSMKSQLIQKVPYLPTIMGSNNKTYMTTKDVCNKFFEPP</sequence>
<evidence type="ECO:0000313" key="4">
    <source>
        <dbReference type="Proteomes" id="UP001341840"/>
    </source>
</evidence>
<proteinExistence type="predicted"/>
<organism evidence="3 4">
    <name type="scientific">Stylosanthes scabra</name>
    <dbReference type="NCBI Taxonomy" id="79078"/>
    <lineage>
        <taxon>Eukaryota</taxon>
        <taxon>Viridiplantae</taxon>
        <taxon>Streptophyta</taxon>
        <taxon>Embryophyta</taxon>
        <taxon>Tracheophyta</taxon>
        <taxon>Spermatophyta</taxon>
        <taxon>Magnoliopsida</taxon>
        <taxon>eudicotyledons</taxon>
        <taxon>Gunneridae</taxon>
        <taxon>Pentapetalae</taxon>
        <taxon>rosids</taxon>
        <taxon>fabids</taxon>
        <taxon>Fabales</taxon>
        <taxon>Fabaceae</taxon>
        <taxon>Papilionoideae</taxon>
        <taxon>50 kb inversion clade</taxon>
        <taxon>dalbergioids sensu lato</taxon>
        <taxon>Dalbergieae</taxon>
        <taxon>Pterocarpus clade</taxon>
        <taxon>Stylosanthes</taxon>
    </lineage>
</organism>
<feature type="compositionally biased region" description="Basic and acidic residues" evidence="2">
    <location>
        <begin position="253"/>
        <end position="273"/>
    </location>
</feature>
<protein>
    <recommendedName>
        <fullName evidence="5">SKA1 protein</fullName>
    </recommendedName>
</protein>
<gene>
    <name evidence="3" type="ORF">PIB30_109051</name>
</gene>
<evidence type="ECO:0000256" key="2">
    <source>
        <dbReference type="SAM" id="MobiDB-lite"/>
    </source>
</evidence>
<keyword evidence="4" id="KW-1185">Reference proteome</keyword>
<comment type="caution">
    <text evidence="3">The sequence shown here is derived from an EMBL/GenBank/DDBJ whole genome shotgun (WGS) entry which is preliminary data.</text>
</comment>
<evidence type="ECO:0008006" key="5">
    <source>
        <dbReference type="Google" id="ProtNLM"/>
    </source>
</evidence>
<name>A0ABU6XYI4_9FABA</name>